<dbReference type="GO" id="GO:0000183">
    <property type="term" value="P:rDNA heterochromatin formation"/>
    <property type="evidence" value="ECO:0007669"/>
    <property type="project" value="EnsemblFungi"/>
</dbReference>
<evidence type="ECO:0000256" key="13">
    <source>
        <dbReference type="ARBA" id="ARBA00047571"/>
    </source>
</evidence>
<dbReference type="Proteomes" id="UP000094236">
    <property type="component" value="Unassembled WGS sequence"/>
</dbReference>
<evidence type="ECO:0000256" key="7">
    <source>
        <dbReference type="ARBA" id="ARBA00022679"/>
    </source>
</evidence>
<feature type="non-terminal residue" evidence="20">
    <location>
        <position position="1"/>
    </location>
</feature>
<feature type="compositionally biased region" description="Acidic residues" evidence="17">
    <location>
        <begin position="503"/>
        <end position="521"/>
    </location>
</feature>
<reference evidence="21" key="1">
    <citation type="submission" date="2016-05" db="EMBL/GenBank/DDBJ databases">
        <title>Comparative genomics of biotechnologically important yeasts.</title>
        <authorList>
            <consortium name="DOE Joint Genome Institute"/>
            <person name="Riley R."/>
            <person name="Haridas S."/>
            <person name="Wolfe K.H."/>
            <person name="Lopes M.R."/>
            <person name="Hittinger C.T."/>
            <person name="Goker M."/>
            <person name="Salamov A."/>
            <person name="Wisecaver J."/>
            <person name="Long T.M."/>
            <person name="Aerts A.L."/>
            <person name="Barry K."/>
            <person name="Choi C."/>
            <person name="Clum A."/>
            <person name="Coughlan A.Y."/>
            <person name="Deshpande S."/>
            <person name="Douglass A.P."/>
            <person name="Hanson S.J."/>
            <person name="Klenk H.-P."/>
            <person name="Labutti K."/>
            <person name="Lapidus A."/>
            <person name="Lindquist E."/>
            <person name="Lipzen A."/>
            <person name="Meier-Kolthoff J.P."/>
            <person name="Ohm R.A."/>
            <person name="Otillar R.P."/>
            <person name="Pangilinan J."/>
            <person name="Peng Y."/>
            <person name="Rokas A."/>
            <person name="Rosa C.A."/>
            <person name="Scheuner C."/>
            <person name="Sibirny A.A."/>
            <person name="Slot J.C."/>
            <person name="Stielow J.B."/>
            <person name="Sun H."/>
            <person name="Kurtzman C.P."/>
            <person name="Blackwell M."/>
            <person name="Grigoriev I.V."/>
            <person name="Jeffries T.W."/>
        </authorList>
    </citation>
    <scope>NUCLEOTIDE SEQUENCE [LARGE SCALE GENOMIC DNA]</scope>
    <source>
        <strain evidence="21">NRRL Y-2460</strain>
    </source>
</reference>
<accession>A0A1E4U0A4</accession>
<evidence type="ECO:0000256" key="10">
    <source>
        <dbReference type="ARBA" id="ARBA00023242"/>
    </source>
</evidence>
<dbReference type="PROSITE" id="PS50280">
    <property type="entry name" value="SET"/>
    <property type="match status" value="1"/>
</dbReference>
<dbReference type="GO" id="GO:0007130">
    <property type="term" value="P:synaptonemal complex assembly"/>
    <property type="evidence" value="ECO:0007669"/>
    <property type="project" value="EnsemblFungi"/>
</dbReference>
<dbReference type="GO" id="GO:0048188">
    <property type="term" value="C:Set1C/COMPASS complex"/>
    <property type="evidence" value="ECO:0007669"/>
    <property type="project" value="EnsemblFungi"/>
</dbReference>
<dbReference type="GO" id="GO:0055092">
    <property type="term" value="P:sterol homeostasis"/>
    <property type="evidence" value="ECO:0007669"/>
    <property type="project" value="EnsemblFungi"/>
</dbReference>
<feature type="region of interest" description="Disordered" evidence="17">
    <location>
        <begin position="715"/>
        <end position="738"/>
    </location>
</feature>
<protein>
    <recommendedName>
        <fullName evidence="4">Histone-lysine N-methyltransferase, H3 lysine-4 specific</fullName>
        <ecNumber evidence="3">2.1.1.354</ecNumber>
    </recommendedName>
    <alternativeName>
        <fullName evidence="12">COMPASS component SET1</fullName>
    </alternativeName>
    <alternativeName>
        <fullName evidence="11">SET domain-containing protein 1</fullName>
    </alternativeName>
</protein>
<dbReference type="Gene3D" id="3.30.70.330">
    <property type="match status" value="1"/>
</dbReference>
<keyword evidence="8" id="KW-0949">S-adenosyl-L-methionine</keyword>
<proteinExistence type="predicted"/>
<dbReference type="PANTHER" id="PTHR45814">
    <property type="entry name" value="HISTONE-LYSINE N-METHYLTRANSFERASE SETD1"/>
    <property type="match status" value="1"/>
</dbReference>
<dbReference type="GO" id="GO:0045944">
    <property type="term" value="P:positive regulation of transcription by RNA polymerase II"/>
    <property type="evidence" value="ECO:0007669"/>
    <property type="project" value="EnsemblFungi"/>
</dbReference>
<feature type="region of interest" description="Disordered" evidence="17">
    <location>
        <begin position="193"/>
        <end position="227"/>
    </location>
</feature>
<dbReference type="GO" id="GO:0030437">
    <property type="term" value="P:ascospore formation"/>
    <property type="evidence" value="ECO:0007669"/>
    <property type="project" value="EnsemblFungi"/>
</dbReference>
<evidence type="ECO:0000256" key="6">
    <source>
        <dbReference type="ARBA" id="ARBA00022603"/>
    </source>
</evidence>
<evidence type="ECO:0000256" key="14">
    <source>
        <dbReference type="ARBA" id="ARBA00047583"/>
    </source>
</evidence>
<dbReference type="GO" id="GO:0033554">
    <property type="term" value="P:cellular response to stress"/>
    <property type="evidence" value="ECO:0007669"/>
    <property type="project" value="EnsemblFungi"/>
</dbReference>
<dbReference type="InterPro" id="IPR035979">
    <property type="entry name" value="RBD_domain_sf"/>
</dbReference>
<evidence type="ECO:0000256" key="4">
    <source>
        <dbReference type="ARBA" id="ARBA00015839"/>
    </source>
</evidence>
<evidence type="ECO:0000256" key="3">
    <source>
        <dbReference type="ARBA" id="ARBA00012182"/>
    </source>
</evidence>
<evidence type="ECO:0000256" key="2">
    <source>
        <dbReference type="ARBA" id="ARBA00004286"/>
    </source>
</evidence>
<feature type="compositionally biased region" description="Basic and acidic residues" evidence="17">
    <location>
        <begin position="218"/>
        <end position="227"/>
    </location>
</feature>
<dbReference type="SMART" id="SM01291">
    <property type="entry name" value="N-SET"/>
    <property type="match status" value="1"/>
</dbReference>
<dbReference type="Pfam" id="PF00856">
    <property type="entry name" value="SET"/>
    <property type="match status" value="1"/>
</dbReference>
<dbReference type="GO" id="GO:0000723">
    <property type="term" value="P:telomere maintenance"/>
    <property type="evidence" value="ECO:0007669"/>
    <property type="project" value="EnsemblFungi"/>
</dbReference>
<dbReference type="GO" id="GO:1903341">
    <property type="term" value="P:regulation of meiotic DNA double-strand break formation"/>
    <property type="evidence" value="ECO:0007669"/>
    <property type="project" value="EnsemblFungi"/>
</dbReference>
<dbReference type="PROSITE" id="PS51572">
    <property type="entry name" value="SAM_MT43_1"/>
    <property type="match status" value="1"/>
</dbReference>
<keyword evidence="21" id="KW-1185">Reference proteome</keyword>
<comment type="catalytic activity">
    <reaction evidence="13">
        <text>L-lysyl(4)-[histone H3] + 3 S-adenosyl-L-methionine = N(6),N(6),N(6)-trimethyl-L-lysyl(4)-[histone H3] + 3 S-adenosyl-L-homocysteine + 3 H(+)</text>
        <dbReference type="Rhea" id="RHEA:60260"/>
        <dbReference type="Rhea" id="RHEA-COMP:15537"/>
        <dbReference type="Rhea" id="RHEA-COMP:15547"/>
        <dbReference type="ChEBI" id="CHEBI:15378"/>
        <dbReference type="ChEBI" id="CHEBI:29969"/>
        <dbReference type="ChEBI" id="CHEBI:57856"/>
        <dbReference type="ChEBI" id="CHEBI:59789"/>
        <dbReference type="ChEBI" id="CHEBI:61961"/>
        <dbReference type="EC" id="2.1.1.354"/>
    </reaction>
</comment>
<keyword evidence="7" id="KW-0808">Transferase</keyword>
<evidence type="ECO:0000256" key="1">
    <source>
        <dbReference type="ARBA" id="ARBA00004123"/>
    </source>
</evidence>
<feature type="compositionally biased region" description="Low complexity" evidence="17">
    <location>
        <begin position="718"/>
        <end position="732"/>
    </location>
</feature>
<dbReference type="GO" id="GO:0000781">
    <property type="term" value="C:chromosome, telomeric region"/>
    <property type="evidence" value="ECO:0007669"/>
    <property type="project" value="EnsemblFungi"/>
</dbReference>
<dbReference type="SUPFAM" id="SSF54928">
    <property type="entry name" value="RNA-binding domain, RBD"/>
    <property type="match status" value="1"/>
</dbReference>
<evidence type="ECO:0000256" key="9">
    <source>
        <dbReference type="ARBA" id="ARBA00022853"/>
    </source>
</evidence>
<feature type="non-terminal residue" evidence="20">
    <location>
        <position position="916"/>
    </location>
</feature>
<evidence type="ECO:0000256" key="8">
    <source>
        <dbReference type="ARBA" id="ARBA00022691"/>
    </source>
</evidence>
<evidence type="ECO:0000256" key="16">
    <source>
        <dbReference type="SAM" id="Coils"/>
    </source>
</evidence>
<dbReference type="SUPFAM" id="SSF82199">
    <property type="entry name" value="SET domain"/>
    <property type="match status" value="1"/>
</dbReference>
<evidence type="ECO:0000313" key="21">
    <source>
        <dbReference type="Proteomes" id="UP000094236"/>
    </source>
</evidence>
<evidence type="ECO:0000256" key="15">
    <source>
        <dbReference type="ARBA" id="ARBA00049129"/>
    </source>
</evidence>
<comment type="subcellular location">
    <subcellularLocation>
        <location evidence="2">Chromosome</location>
    </subcellularLocation>
    <subcellularLocation>
        <location evidence="1">Nucleus</location>
    </subcellularLocation>
</comment>
<dbReference type="InterPro" id="IPR003616">
    <property type="entry name" value="Post-SET_dom"/>
</dbReference>
<dbReference type="GO" id="GO:1905088">
    <property type="term" value="P:positive regulation of synaptonemal complex assembly"/>
    <property type="evidence" value="ECO:0007669"/>
    <property type="project" value="EnsemblFungi"/>
</dbReference>
<dbReference type="InterPro" id="IPR001214">
    <property type="entry name" value="SET_dom"/>
</dbReference>
<gene>
    <name evidence="20" type="ORF">PACTADRAFT_21644</name>
</gene>
<feature type="domain" description="Post-SET" evidence="19">
    <location>
        <begin position="900"/>
        <end position="916"/>
    </location>
</feature>
<dbReference type="PIRSF" id="PIRSF037104">
    <property type="entry name" value="Histone_H3-K4_mtfrase_Set1_fun"/>
    <property type="match status" value="1"/>
</dbReference>
<dbReference type="InterPro" id="IPR046341">
    <property type="entry name" value="SET_dom_sf"/>
</dbReference>
<dbReference type="SMART" id="SM00508">
    <property type="entry name" value="PostSET"/>
    <property type="match status" value="1"/>
</dbReference>
<organism evidence="20 21">
    <name type="scientific">Pachysolen tannophilus NRRL Y-2460</name>
    <dbReference type="NCBI Taxonomy" id="669874"/>
    <lineage>
        <taxon>Eukaryota</taxon>
        <taxon>Fungi</taxon>
        <taxon>Dikarya</taxon>
        <taxon>Ascomycota</taxon>
        <taxon>Saccharomycotina</taxon>
        <taxon>Pichiomycetes</taxon>
        <taxon>Pachysolenaceae</taxon>
        <taxon>Pachysolen</taxon>
    </lineage>
</organism>
<keyword evidence="6" id="KW-0489">Methyltransferase</keyword>
<evidence type="ECO:0000259" key="19">
    <source>
        <dbReference type="PROSITE" id="PS50868"/>
    </source>
</evidence>
<dbReference type="Pfam" id="PF11767">
    <property type="entry name" value="SET_assoc"/>
    <property type="match status" value="1"/>
</dbReference>
<dbReference type="SMART" id="SM00317">
    <property type="entry name" value="SET"/>
    <property type="match status" value="1"/>
</dbReference>
<dbReference type="OrthoDB" id="308383at2759"/>
<dbReference type="InterPro" id="IPR024636">
    <property type="entry name" value="SET_assoc"/>
</dbReference>
<dbReference type="GO" id="GO:0000122">
    <property type="term" value="P:negative regulation of transcription by RNA polymerase II"/>
    <property type="evidence" value="ECO:0007669"/>
    <property type="project" value="EnsemblFungi"/>
</dbReference>
<dbReference type="PROSITE" id="PS50868">
    <property type="entry name" value="POST_SET"/>
    <property type="match status" value="1"/>
</dbReference>
<evidence type="ECO:0000256" key="11">
    <source>
        <dbReference type="ARBA" id="ARBA00030093"/>
    </source>
</evidence>
<dbReference type="EC" id="2.1.1.354" evidence="3"/>
<dbReference type="GO" id="GO:1902275">
    <property type="term" value="P:regulation of chromatin organization"/>
    <property type="evidence" value="ECO:0007669"/>
    <property type="project" value="EnsemblFungi"/>
</dbReference>
<feature type="compositionally biased region" description="Basic and acidic residues" evidence="17">
    <location>
        <begin position="555"/>
        <end position="566"/>
    </location>
</feature>
<keyword evidence="5" id="KW-0158">Chromosome</keyword>
<feature type="coiled-coil region" evidence="16">
    <location>
        <begin position="394"/>
        <end position="421"/>
    </location>
</feature>
<comment type="catalytic activity">
    <reaction evidence="15">
        <text>N(6),N(6)-dimethyl-L-lysyl(4)-[histone H3] + S-adenosyl-L-methionine = N(6),N(6),N(6)-trimethyl-L-lysyl(4)-[histone H3] + S-adenosyl-L-homocysteine + H(+)</text>
        <dbReference type="Rhea" id="RHEA:60272"/>
        <dbReference type="Rhea" id="RHEA-COMP:15537"/>
        <dbReference type="Rhea" id="RHEA-COMP:15540"/>
        <dbReference type="ChEBI" id="CHEBI:15378"/>
        <dbReference type="ChEBI" id="CHEBI:57856"/>
        <dbReference type="ChEBI" id="CHEBI:59789"/>
        <dbReference type="ChEBI" id="CHEBI:61961"/>
        <dbReference type="ChEBI" id="CHEBI:61976"/>
    </reaction>
</comment>
<dbReference type="Gene3D" id="2.170.270.10">
    <property type="entry name" value="SET domain"/>
    <property type="match status" value="1"/>
</dbReference>
<dbReference type="GO" id="GO:0140999">
    <property type="term" value="F:histone H3K4 trimethyltransferase activity"/>
    <property type="evidence" value="ECO:0007669"/>
    <property type="project" value="UniProtKB-EC"/>
</dbReference>
<dbReference type="InterPro" id="IPR024657">
    <property type="entry name" value="COMPASS_Set1_N-SET"/>
</dbReference>
<evidence type="ECO:0000256" key="12">
    <source>
        <dbReference type="ARBA" id="ARBA00033180"/>
    </source>
</evidence>
<feature type="region of interest" description="Disordered" evidence="17">
    <location>
        <begin position="484"/>
        <end position="527"/>
    </location>
</feature>
<name>A0A1E4U0A4_PACTA</name>
<keyword evidence="9" id="KW-0156">Chromatin regulator</keyword>
<dbReference type="InterPro" id="IPR044570">
    <property type="entry name" value="Set1-like"/>
</dbReference>
<dbReference type="GO" id="GO:0032259">
    <property type="term" value="P:methylation"/>
    <property type="evidence" value="ECO:0007669"/>
    <property type="project" value="UniProtKB-KW"/>
</dbReference>
<feature type="domain" description="SET" evidence="18">
    <location>
        <begin position="774"/>
        <end position="891"/>
    </location>
</feature>
<dbReference type="AlphaFoldDB" id="A0A1E4U0A4"/>
<dbReference type="EMBL" id="KV454012">
    <property type="protein sequence ID" value="ODV97417.1"/>
    <property type="molecule type" value="Genomic_DNA"/>
</dbReference>
<keyword evidence="10" id="KW-0539">Nucleus</keyword>
<dbReference type="PANTHER" id="PTHR45814:SF2">
    <property type="entry name" value="HISTONE-LYSINE N-METHYLTRANSFERASE SETD1"/>
    <property type="match status" value="1"/>
</dbReference>
<evidence type="ECO:0000313" key="20">
    <source>
        <dbReference type="EMBL" id="ODV97417.1"/>
    </source>
</evidence>
<evidence type="ECO:0000256" key="17">
    <source>
        <dbReference type="SAM" id="MobiDB-lite"/>
    </source>
</evidence>
<dbReference type="STRING" id="669874.A0A1E4U0A4"/>
<sequence length="916" mass="104561">KKPFKVTYDPEISKDKSKGSIIRIRSGEGIKLPLRDPRKDVKKYPFYEKNGKRSNKTLFKSLLPTQFVYDKNSLGPPPATEVIVWGFPTSTAENLLRNHFKGFGDIKVSEMIVNPLNAAPIGLYKVVFDGPIDLSAKLAQKVVRDTDKKMKINGVTIRSGLNGADNSFLKERMDAILNKIEAQKRKERELQKEEKLKDLKLSLPKGPRAHQQSLAVKKSNDSSDKSRSNFHLELKQQILINSKHSNHIKALEDFSIPKSLEQFVKGRPFLFISKRYLPPKEVPVHALKSFLDRYKYRRVLVDEIGFLIVFNSLRDTKKCFDAEYSARFDRKYRLYMDLVVSTDWVDVMNPQELATESSVMFFNELKNMLQKDVREKIIGPTILDLINPDNFPDIVSDYKEKEKAKKEQEALEKQQALKDDNNMNITDAGVNDIFSIGNENRVGPVLPKIKKSIKRKTGDASGVKLSRKKKFDLFPMGHALNYYSDEEEERKSSELEGTPVLESESDEDEDEEQEQEEEEQDDLKKKKLTLEGNVKLSKKKGKNLKELSDDDEKETENSSLKEEAIGRDTEDYSLISELYRPSTGTPKSVYDDRLDENILFDLDGVQKVIKDEEDYELIKEIFSDIKATTSIKNLDYWCWKQKDIKAIRDKFKSTNKFNKNSMEDGFQQLDISLENTTGSARSEGYKKIQDSIKSAYLPHRRKVNQPLNTIEHAEEENSANGNSGSSNNNSNNIQSSRVNRANNRRLAADISAQKQMLGSETDILDLNQLTKRKKPVSFARSAIHNWGLYALEPIAAGEMIIEYVGECIRQAVAEVREKKYLKSGIGSSYLFRIDENTVIDATKKGGIARFINHCCVPSCTAKIIKVEGKKRIVIYALRDVGANEELTYDYKFERETNNDERIPCLCGAPGCKGYLN</sequence>
<keyword evidence="16" id="KW-0175">Coiled coil</keyword>
<evidence type="ECO:0000256" key="5">
    <source>
        <dbReference type="ARBA" id="ARBA00022454"/>
    </source>
</evidence>
<evidence type="ECO:0000259" key="18">
    <source>
        <dbReference type="PROSITE" id="PS50280"/>
    </source>
</evidence>
<dbReference type="GO" id="GO:0030466">
    <property type="term" value="P:silent mating-type cassette heterochromatin formation"/>
    <property type="evidence" value="ECO:0007669"/>
    <property type="project" value="EnsemblFungi"/>
</dbReference>
<dbReference type="InterPro" id="IPR012677">
    <property type="entry name" value="Nucleotide-bd_a/b_plait_sf"/>
</dbReference>
<dbReference type="GO" id="GO:0042138">
    <property type="term" value="P:meiotic DNA double-strand break formation"/>
    <property type="evidence" value="ECO:0007669"/>
    <property type="project" value="EnsemblFungi"/>
</dbReference>
<dbReference type="Pfam" id="PF11764">
    <property type="entry name" value="N-SET"/>
    <property type="match status" value="1"/>
</dbReference>
<dbReference type="GO" id="GO:0031509">
    <property type="term" value="P:subtelomeric heterochromatin formation"/>
    <property type="evidence" value="ECO:0007669"/>
    <property type="project" value="EnsemblFungi"/>
</dbReference>
<comment type="catalytic activity">
    <reaction evidence="14">
        <text>N(6)-methyl-L-lysyl(4)-[histone H3] + S-adenosyl-L-methionine = N(6),N(6)-dimethyl-L-lysyl(4)-[histone H3] + S-adenosyl-L-homocysteine + H(+)</text>
        <dbReference type="Rhea" id="RHEA:60268"/>
        <dbReference type="Rhea" id="RHEA-COMP:15540"/>
        <dbReference type="Rhea" id="RHEA-COMP:15543"/>
        <dbReference type="ChEBI" id="CHEBI:15378"/>
        <dbReference type="ChEBI" id="CHEBI:57856"/>
        <dbReference type="ChEBI" id="CHEBI:59789"/>
        <dbReference type="ChEBI" id="CHEBI:61929"/>
        <dbReference type="ChEBI" id="CHEBI:61976"/>
    </reaction>
</comment>
<feature type="region of interest" description="Disordered" evidence="17">
    <location>
        <begin position="543"/>
        <end position="566"/>
    </location>
</feature>
<dbReference type="GO" id="GO:0003723">
    <property type="term" value="F:RNA binding"/>
    <property type="evidence" value="ECO:0007669"/>
    <property type="project" value="EnsemblFungi"/>
</dbReference>
<dbReference type="InterPro" id="IPR017111">
    <property type="entry name" value="Set1_fungi"/>
</dbReference>